<proteinExistence type="predicted"/>
<feature type="compositionally biased region" description="Polar residues" evidence="1">
    <location>
        <begin position="206"/>
        <end position="215"/>
    </location>
</feature>
<feature type="region of interest" description="Disordered" evidence="1">
    <location>
        <begin position="388"/>
        <end position="417"/>
    </location>
</feature>
<accession>A0A1Y1I378</accession>
<feature type="compositionally biased region" description="Low complexity" evidence="1">
    <location>
        <begin position="90"/>
        <end position="102"/>
    </location>
</feature>
<dbReference type="AlphaFoldDB" id="A0A1Y1I378"/>
<gene>
    <name evidence="2" type="ORF">KFL_002130090</name>
</gene>
<protein>
    <submittedName>
        <fullName evidence="2">Uncharacterized protein</fullName>
    </submittedName>
</protein>
<organism evidence="2 3">
    <name type="scientific">Klebsormidium nitens</name>
    <name type="common">Green alga</name>
    <name type="synonym">Ulothrix nitens</name>
    <dbReference type="NCBI Taxonomy" id="105231"/>
    <lineage>
        <taxon>Eukaryota</taxon>
        <taxon>Viridiplantae</taxon>
        <taxon>Streptophyta</taxon>
        <taxon>Klebsormidiophyceae</taxon>
        <taxon>Klebsormidiales</taxon>
        <taxon>Klebsormidiaceae</taxon>
        <taxon>Klebsormidium</taxon>
    </lineage>
</organism>
<sequence length="462" mass="50183">MEGHVGNDLWGVDFEDCTFPKPSVSPTLQDCLSRLTEASPAAQERETMESASRCSGWVAKGSRFGDRFLEEDMAALAERIAASMLDDDSQSSSSASDYNMSATTSEEGSPKAWNLNARGFPADSRPASPSWSSSSYDYDQLPSVSYGDTDSRSPDAFMSNRRTPFQRAPVSHQEVFSLQQQLESLSAQQLHTLKKALAECQKGRQGRQSETQNRGRSCGQPEKGNRGLREQSRNYHDQARKQAERRAISALASQQPNERLAIESRASRRGVICGAAATPPSTPKPVPTPSQKENGTGVFLPMAVVSSMPSHGKSKAGSTLQATPRPFQPPLSKSTLGPNRRDFNGQLCSQSKQPPHKPATSPPKVAVVDCSELMKIPVVNFNQRCRAQAAPPARGPTGPVSKPVSGARRPSKANQRAVDRQIFLQRAAYGAHGESLPQQGWVQTGQSRCGTDNLGLPEEWVY</sequence>
<feature type="compositionally biased region" description="Basic and acidic residues" evidence="1">
    <location>
        <begin position="223"/>
        <end position="247"/>
    </location>
</feature>
<dbReference type="EMBL" id="DF237162">
    <property type="protein sequence ID" value="GAQ84933.1"/>
    <property type="molecule type" value="Genomic_DNA"/>
</dbReference>
<feature type="region of interest" description="Disordered" evidence="1">
    <location>
        <begin position="84"/>
        <end position="160"/>
    </location>
</feature>
<feature type="compositionally biased region" description="Low complexity" evidence="1">
    <location>
        <begin position="121"/>
        <end position="139"/>
    </location>
</feature>
<reference evidence="2 3" key="1">
    <citation type="journal article" date="2014" name="Nat. Commun.">
        <title>Klebsormidium flaccidum genome reveals primary factors for plant terrestrial adaptation.</title>
        <authorList>
            <person name="Hori K."/>
            <person name="Maruyama F."/>
            <person name="Fujisawa T."/>
            <person name="Togashi T."/>
            <person name="Yamamoto N."/>
            <person name="Seo M."/>
            <person name="Sato S."/>
            <person name="Yamada T."/>
            <person name="Mori H."/>
            <person name="Tajima N."/>
            <person name="Moriyama T."/>
            <person name="Ikeuchi M."/>
            <person name="Watanabe M."/>
            <person name="Wada H."/>
            <person name="Kobayashi K."/>
            <person name="Saito M."/>
            <person name="Masuda T."/>
            <person name="Sasaki-Sekimoto Y."/>
            <person name="Mashiguchi K."/>
            <person name="Awai K."/>
            <person name="Shimojima M."/>
            <person name="Masuda S."/>
            <person name="Iwai M."/>
            <person name="Nobusawa T."/>
            <person name="Narise T."/>
            <person name="Kondo S."/>
            <person name="Saito H."/>
            <person name="Sato R."/>
            <person name="Murakawa M."/>
            <person name="Ihara Y."/>
            <person name="Oshima-Yamada Y."/>
            <person name="Ohtaka K."/>
            <person name="Satoh M."/>
            <person name="Sonobe K."/>
            <person name="Ishii M."/>
            <person name="Ohtani R."/>
            <person name="Kanamori-Sato M."/>
            <person name="Honoki R."/>
            <person name="Miyazaki D."/>
            <person name="Mochizuki H."/>
            <person name="Umetsu J."/>
            <person name="Higashi K."/>
            <person name="Shibata D."/>
            <person name="Kamiya Y."/>
            <person name="Sato N."/>
            <person name="Nakamura Y."/>
            <person name="Tabata S."/>
            <person name="Ida S."/>
            <person name="Kurokawa K."/>
            <person name="Ohta H."/>
        </authorList>
    </citation>
    <scope>NUCLEOTIDE SEQUENCE [LARGE SCALE GENOMIC DNA]</scope>
    <source>
        <strain evidence="2 3">NIES-2285</strain>
    </source>
</reference>
<feature type="compositionally biased region" description="Low complexity" evidence="1">
    <location>
        <begin position="388"/>
        <end position="399"/>
    </location>
</feature>
<evidence type="ECO:0000313" key="2">
    <source>
        <dbReference type="EMBL" id="GAQ84933.1"/>
    </source>
</evidence>
<keyword evidence="3" id="KW-1185">Reference proteome</keyword>
<evidence type="ECO:0000256" key="1">
    <source>
        <dbReference type="SAM" id="MobiDB-lite"/>
    </source>
</evidence>
<feature type="region of interest" description="Disordered" evidence="1">
    <location>
        <begin position="307"/>
        <end position="363"/>
    </location>
</feature>
<dbReference type="Proteomes" id="UP000054558">
    <property type="component" value="Unassembled WGS sequence"/>
</dbReference>
<evidence type="ECO:0000313" key="3">
    <source>
        <dbReference type="Proteomes" id="UP000054558"/>
    </source>
</evidence>
<name>A0A1Y1I378_KLENI</name>
<feature type="region of interest" description="Disordered" evidence="1">
    <location>
        <begin position="201"/>
        <end position="262"/>
    </location>
</feature>